<dbReference type="EMBL" id="JAECZO010000014">
    <property type="protein sequence ID" value="KAK7201362.1"/>
    <property type="molecule type" value="Genomic_DNA"/>
</dbReference>
<feature type="compositionally biased region" description="Low complexity" evidence="6">
    <location>
        <begin position="650"/>
        <end position="665"/>
    </location>
</feature>
<feature type="compositionally biased region" description="Basic and acidic residues" evidence="6">
    <location>
        <begin position="189"/>
        <end position="203"/>
    </location>
</feature>
<dbReference type="Pfam" id="PF02724">
    <property type="entry name" value="CDC45"/>
    <property type="match status" value="1"/>
</dbReference>
<keyword evidence="5" id="KW-0131">Cell cycle</keyword>
<gene>
    <name evidence="7" type="ORF">NESM_000198600</name>
</gene>
<feature type="compositionally biased region" description="Basic residues" evidence="6">
    <location>
        <begin position="163"/>
        <end position="188"/>
    </location>
</feature>
<organism evidence="7 8">
    <name type="scientific">Novymonas esmeraldas</name>
    <dbReference type="NCBI Taxonomy" id="1808958"/>
    <lineage>
        <taxon>Eukaryota</taxon>
        <taxon>Discoba</taxon>
        <taxon>Euglenozoa</taxon>
        <taxon>Kinetoplastea</taxon>
        <taxon>Metakinetoplastina</taxon>
        <taxon>Trypanosomatida</taxon>
        <taxon>Trypanosomatidae</taxon>
        <taxon>Novymonas</taxon>
    </lineage>
</organism>
<comment type="caution">
    <text evidence="7">The sequence shown here is derived from an EMBL/GenBank/DDBJ whole genome shotgun (WGS) entry which is preliminary data.</text>
</comment>
<dbReference type="PANTHER" id="PTHR10507:SF0">
    <property type="entry name" value="CELL DIVISION CONTROL PROTEIN 45 HOMOLOG"/>
    <property type="match status" value="1"/>
</dbReference>
<dbReference type="GO" id="GO:1902977">
    <property type="term" value="P:mitotic DNA replication preinitiation complex assembly"/>
    <property type="evidence" value="ECO:0007669"/>
    <property type="project" value="TreeGrafter"/>
</dbReference>
<dbReference type="AlphaFoldDB" id="A0AAW0F466"/>
<feature type="compositionally biased region" description="Acidic residues" evidence="6">
    <location>
        <begin position="770"/>
        <end position="789"/>
    </location>
</feature>
<proteinExistence type="inferred from homology"/>
<evidence type="ECO:0000256" key="5">
    <source>
        <dbReference type="ARBA" id="ARBA00023306"/>
    </source>
</evidence>
<dbReference type="InterPro" id="IPR003874">
    <property type="entry name" value="CDC45"/>
</dbReference>
<reference evidence="7 8" key="1">
    <citation type="journal article" date="2021" name="MBio">
        <title>A New Model Trypanosomatid, Novymonas esmeraldas: Genomic Perception of Its 'Candidatus Pandoraea novymonadis' Endosymbiont.</title>
        <authorList>
            <person name="Zakharova A."/>
            <person name="Saura A."/>
            <person name="Butenko A."/>
            <person name="Podesvova L."/>
            <person name="Warmusova S."/>
            <person name="Kostygov A.Y."/>
            <person name="Nenarokova A."/>
            <person name="Lukes J."/>
            <person name="Opperdoes F.R."/>
            <person name="Yurchenko V."/>
        </authorList>
    </citation>
    <scope>NUCLEOTIDE SEQUENCE [LARGE SCALE GENOMIC DNA]</scope>
    <source>
        <strain evidence="7 8">E262AT.01</strain>
    </source>
</reference>
<evidence type="ECO:0000256" key="4">
    <source>
        <dbReference type="ARBA" id="ARBA00023242"/>
    </source>
</evidence>
<feature type="compositionally biased region" description="Acidic residues" evidence="6">
    <location>
        <begin position="213"/>
        <end position="243"/>
    </location>
</feature>
<keyword evidence="3" id="KW-0235">DNA replication</keyword>
<feature type="region of interest" description="Disordered" evidence="6">
    <location>
        <begin position="757"/>
        <end position="789"/>
    </location>
</feature>
<protein>
    <submittedName>
        <fullName evidence="7">Cell division cycle 45 (CDC45)</fullName>
    </submittedName>
</protein>
<feature type="region of interest" description="Disordered" evidence="6">
    <location>
        <begin position="163"/>
        <end position="254"/>
    </location>
</feature>
<evidence type="ECO:0000313" key="7">
    <source>
        <dbReference type="EMBL" id="KAK7201362.1"/>
    </source>
</evidence>
<name>A0AAW0F466_9TRYP</name>
<dbReference type="GO" id="GO:0003697">
    <property type="term" value="F:single-stranded DNA binding"/>
    <property type="evidence" value="ECO:0007669"/>
    <property type="project" value="TreeGrafter"/>
</dbReference>
<dbReference type="GO" id="GO:0003688">
    <property type="term" value="F:DNA replication origin binding"/>
    <property type="evidence" value="ECO:0007669"/>
    <property type="project" value="TreeGrafter"/>
</dbReference>
<dbReference type="GO" id="GO:0006270">
    <property type="term" value="P:DNA replication initiation"/>
    <property type="evidence" value="ECO:0007669"/>
    <property type="project" value="InterPro"/>
</dbReference>
<dbReference type="GO" id="GO:0031261">
    <property type="term" value="C:DNA replication preinitiation complex"/>
    <property type="evidence" value="ECO:0007669"/>
    <property type="project" value="TreeGrafter"/>
</dbReference>
<dbReference type="GO" id="GO:0051301">
    <property type="term" value="P:cell division"/>
    <property type="evidence" value="ECO:0007669"/>
    <property type="project" value="UniProtKB-KW"/>
</dbReference>
<evidence type="ECO:0000256" key="6">
    <source>
        <dbReference type="SAM" id="MobiDB-lite"/>
    </source>
</evidence>
<comment type="subcellular location">
    <subcellularLocation>
        <location evidence="1">Nucleus</location>
    </subcellularLocation>
</comment>
<evidence type="ECO:0000313" key="8">
    <source>
        <dbReference type="Proteomes" id="UP001430356"/>
    </source>
</evidence>
<keyword evidence="8" id="KW-1185">Reference proteome</keyword>
<dbReference type="PANTHER" id="PTHR10507">
    <property type="entry name" value="CDC45-RELATED PROTEIN"/>
    <property type="match status" value="1"/>
</dbReference>
<sequence>MATASGAPEPWDRITHYYAVTRKSVNVLVAPTSDAAAASLSLAYLMKVFLLPFKLHPTSSYDELTHFLAQTNAAQDSEREEADSGVRVDDLFVLVGLGAPVPLSDYFDFSRHVVIVVDAFRPMHLANLRREDGDRLVIWGSDRIQAEVDDFFRRERVAEARRRRRHRRRQDVKRGRRAKVLSHVRARRQRTEDDGDGDAHVFSDESSISASSTEDEEDEDSSTDTDTDEDGDADLFDGVDDDATPSQSQDHVDWRGADGQLSAHLEALYYSCACAGRSSAVEVYDLSVILHRFNDAVLWHAAVGVCDLYLRRLIDYSAYLVEMAPLQEAVALQQSVRRGVLRDRTEEAVNSHHRSFTNSMQLSSREEEQLYLLRHTTLWDAIWYHPQVASALDLHHVEDGRPRLSQLLASRCGVSIAMAQRPWCEVPADVGSDALQRVQAELQSLVNARGNTIAYRNRVRCVSRKVGYSTEVSTFDVCRLFTAEIAATPPASVYVVERAAEHAGLAHDDAAAAAVATSQRRLMEFQRGRFWRARAVLDMDPNEKPFHEALSGALALQQAVADATSAMMQPGHVQSSTGLHYALPADPSKTPPALETFCTMRRLSVLAERLYFTLSMSRRRDRQAAATLRPLILSCALPQPRLTAPLAQDGSGTLPSAGAAATSPPTGGGGLVGGVAQAADSAEYAVVLTHGGNVGAGMLPLPPVHRFVQCMQDEHFSAPPRQLYVERGAAQLRGRENATYLAERMLLLSVKASIPRADDLRAPSPTTADYAEEEEEEAYEEDAAVEVVD</sequence>
<accession>A0AAW0F466</accession>
<evidence type="ECO:0000256" key="3">
    <source>
        <dbReference type="ARBA" id="ARBA00022705"/>
    </source>
</evidence>
<dbReference type="Proteomes" id="UP001430356">
    <property type="component" value="Unassembled WGS sequence"/>
</dbReference>
<feature type="region of interest" description="Disordered" evidence="6">
    <location>
        <begin position="644"/>
        <end position="665"/>
    </location>
</feature>
<keyword evidence="7" id="KW-0132">Cell division</keyword>
<dbReference type="GO" id="GO:0000727">
    <property type="term" value="P:double-strand break repair via break-induced replication"/>
    <property type="evidence" value="ECO:0007669"/>
    <property type="project" value="TreeGrafter"/>
</dbReference>
<evidence type="ECO:0000256" key="2">
    <source>
        <dbReference type="ARBA" id="ARBA00010727"/>
    </source>
</evidence>
<dbReference type="GO" id="GO:0003682">
    <property type="term" value="F:chromatin binding"/>
    <property type="evidence" value="ECO:0007669"/>
    <property type="project" value="TreeGrafter"/>
</dbReference>
<comment type="similarity">
    <text evidence="2">Belongs to the CDC45 family.</text>
</comment>
<evidence type="ECO:0000256" key="1">
    <source>
        <dbReference type="ARBA" id="ARBA00004123"/>
    </source>
</evidence>
<keyword evidence="4" id="KW-0539">Nucleus</keyword>